<dbReference type="EMBL" id="QPFP01000351">
    <property type="protein sequence ID" value="TEB15593.1"/>
    <property type="molecule type" value="Genomic_DNA"/>
</dbReference>
<organism evidence="1 2">
    <name type="scientific">Coprinellus micaceus</name>
    <name type="common">Glistening ink-cap mushroom</name>
    <name type="synonym">Coprinus micaceus</name>
    <dbReference type="NCBI Taxonomy" id="71717"/>
    <lineage>
        <taxon>Eukaryota</taxon>
        <taxon>Fungi</taxon>
        <taxon>Dikarya</taxon>
        <taxon>Basidiomycota</taxon>
        <taxon>Agaricomycotina</taxon>
        <taxon>Agaricomycetes</taxon>
        <taxon>Agaricomycetidae</taxon>
        <taxon>Agaricales</taxon>
        <taxon>Agaricineae</taxon>
        <taxon>Psathyrellaceae</taxon>
        <taxon>Coprinellus</taxon>
    </lineage>
</organism>
<reference evidence="1 2" key="1">
    <citation type="journal article" date="2019" name="Nat. Ecol. Evol.">
        <title>Megaphylogeny resolves global patterns of mushroom evolution.</title>
        <authorList>
            <person name="Varga T."/>
            <person name="Krizsan K."/>
            <person name="Foldi C."/>
            <person name="Dima B."/>
            <person name="Sanchez-Garcia M."/>
            <person name="Sanchez-Ramirez S."/>
            <person name="Szollosi G.J."/>
            <person name="Szarkandi J.G."/>
            <person name="Papp V."/>
            <person name="Albert L."/>
            <person name="Andreopoulos W."/>
            <person name="Angelini C."/>
            <person name="Antonin V."/>
            <person name="Barry K.W."/>
            <person name="Bougher N.L."/>
            <person name="Buchanan P."/>
            <person name="Buyck B."/>
            <person name="Bense V."/>
            <person name="Catcheside P."/>
            <person name="Chovatia M."/>
            <person name="Cooper J."/>
            <person name="Damon W."/>
            <person name="Desjardin D."/>
            <person name="Finy P."/>
            <person name="Geml J."/>
            <person name="Haridas S."/>
            <person name="Hughes K."/>
            <person name="Justo A."/>
            <person name="Karasinski D."/>
            <person name="Kautmanova I."/>
            <person name="Kiss B."/>
            <person name="Kocsube S."/>
            <person name="Kotiranta H."/>
            <person name="LaButti K.M."/>
            <person name="Lechner B.E."/>
            <person name="Liimatainen K."/>
            <person name="Lipzen A."/>
            <person name="Lukacs Z."/>
            <person name="Mihaltcheva S."/>
            <person name="Morgado L.N."/>
            <person name="Niskanen T."/>
            <person name="Noordeloos M.E."/>
            <person name="Ohm R.A."/>
            <person name="Ortiz-Santana B."/>
            <person name="Ovrebo C."/>
            <person name="Racz N."/>
            <person name="Riley R."/>
            <person name="Savchenko A."/>
            <person name="Shiryaev A."/>
            <person name="Soop K."/>
            <person name="Spirin V."/>
            <person name="Szebenyi C."/>
            <person name="Tomsovsky M."/>
            <person name="Tulloss R.E."/>
            <person name="Uehling J."/>
            <person name="Grigoriev I.V."/>
            <person name="Vagvolgyi C."/>
            <person name="Papp T."/>
            <person name="Martin F.M."/>
            <person name="Miettinen O."/>
            <person name="Hibbett D.S."/>
            <person name="Nagy L.G."/>
        </authorList>
    </citation>
    <scope>NUCLEOTIDE SEQUENCE [LARGE SCALE GENOMIC DNA]</scope>
    <source>
        <strain evidence="1 2">FP101781</strain>
    </source>
</reference>
<dbReference type="STRING" id="71717.A0A4Y7S4R4"/>
<dbReference type="AlphaFoldDB" id="A0A4Y7S4R4"/>
<sequence>MALVTWIAVNVERIIHLNEYSDDHFAPVLAKLIAFYSPYAKHLPTPQCRLLSLWDKLGIPHKEKKQLSGSILTIIGISVNTNNLRFTLPDHTSEHDFPIHPNPTTFSNYVMYMCDFIKPDSVVSNLSGIVKFLEPFFPDIYEVRSSQLVTDTVIGCKRLRHASTIRKSPLTMHMLSNIVAHSGSSYDDLLFQALSQQSKLQTVAQQ</sequence>
<evidence type="ECO:0000313" key="1">
    <source>
        <dbReference type="EMBL" id="TEB15593.1"/>
    </source>
</evidence>
<accession>A0A4Y7S4R4</accession>
<dbReference type="Proteomes" id="UP000298030">
    <property type="component" value="Unassembled WGS sequence"/>
</dbReference>
<proteinExistence type="predicted"/>
<name>A0A4Y7S4R4_COPMI</name>
<protein>
    <submittedName>
        <fullName evidence="1">Uncharacterized protein</fullName>
    </submittedName>
</protein>
<keyword evidence="2" id="KW-1185">Reference proteome</keyword>
<dbReference type="OrthoDB" id="5598396at2759"/>
<evidence type="ECO:0000313" key="2">
    <source>
        <dbReference type="Proteomes" id="UP000298030"/>
    </source>
</evidence>
<comment type="caution">
    <text evidence="1">The sequence shown here is derived from an EMBL/GenBank/DDBJ whole genome shotgun (WGS) entry which is preliminary data.</text>
</comment>
<gene>
    <name evidence="1" type="ORF">FA13DRAFT_1804963</name>
</gene>